<accession>A0A8J6PGJ4</accession>
<name>A0A8J6PGJ4_9FLAO</name>
<organism evidence="7 8">
    <name type="scientific">Taishania pollutisoli</name>
    <dbReference type="NCBI Taxonomy" id="2766479"/>
    <lineage>
        <taxon>Bacteria</taxon>
        <taxon>Pseudomonadati</taxon>
        <taxon>Bacteroidota</taxon>
        <taxon>Flavobacteriia</taxon>
        <taxon>Flavobacteriales</taxon>
        <taxon>Crocinitomicaceae</taxon>
        <taxon>Taishania</taxon>
    </lineage>
</organism>
<reference evidence="7" key="1">
    <citation type="submission" date="2020-09" db="EMBL/GenBank/DDBJ databases">
        <title>Taishania pollutisoli gen. nov., sp. nov., Isolated from Tetrabromobisphenol A-Contaminated Soil.</title>
        <authorList>
            <person name="Chen Q."/>
        </authorList>
    </citation>
    <scope>NUCLEOTIDE SEQUENCE</scope>
    <source>
        <strain evidence="7">CZZ-1</strain>
    </source>
</reference>
<dbReference type="EMBL" id="JACVEL010000001">
    <property type="protein sequence ID" value="MBC9811316.1"/>
    <property type="molecule type" value="Genomic_DNA"/>
</dbReference>
<sequence length="243" mass="26523">MKMNVKAIASWAITAVVLSACTAVPDSPGLEYTPDMYRSAAIEPYVDYGQIKERVNPELAMKMSAKVPPFGTIPYYGTDSAEVAIRLPFPYLPNVAFKQTHDLRGFDFSADDTYLLAAGYSNNPYTLTEQNADKIFADGKKLFNANCAQCHGEKGDGKGPMSVSGIFSGVPDYADKKDLSNGQIFYSIYYGKGAMGSHASILNKKEIWTLIHYIRKFQDANYGKFGEAAVVADSATVATAEKK</sequence>
<keyword evidence="1 4" id="KW-0349">Heme</keyword>
<evidence type="ECO:0000256" key="2">
    <source>
        <dbReference type="ARBA" id="ARBA00022723"/>
    </source>
</evidence>
<dbReference type="AlphaFoldDB" id="A0A8J6PGJ4"/>
<evidence type="ECO:0000259" key="6">
    <source>
        <dbReference type="PROSITE" id="PS51007"/>
    </source>
</evidence>
<evidence type="ECO:0000256" key="4">
    <source>
        <dbReference type="PROSITE-ProRule" id="PRU00433"/>
    </source>
</evidence>
<evidence type="ECO:0000313" key="8">
    <source>
        <dbReference type="Proteomes" id="UP000652681"/>
    </source>
</evidence>
<dbReference type="InterPro" id="IPR009056">
    <property type="entry name" value="Cyt_c-like_dom"/>
</dbReference>
<dbReference type="GO" id="GO:0046872">
    <property type="term" value="F:metal ion binding"/>
    <property type="evidence" value="ECO:0007669"/>
    <property type="project" value="UniProtKB-KW"/>
</dbReference>
<gene>
    <name evidence="7" type="ORF">H9Y05_02395</name>
</gene>
<keyword evidence="3 4" id="KW-0408">Iron</keyword>
<dbReference type="Proteomes" id="UP000652681">
    <property type="component" value="Unassembled WGS sequence"/>
</dbReference>
<proteinExistence type="predicted"/>
<feature type="signal peptide" evidence="5">
    <location>
        <begin position="1"/>
        <end position="22"/>
    </location>
</feature>
<keyword evidence="8" id="KW-1185">Reference proteome</keyword>
<dbReference type="InterPro" id="IPR036909">
    <property type="entry name" value="Cyt_c-like_dom_sf"/>
</dbReference>
<dbReference type="PROSITE" id="PS51257">
    <property type="entry name" value="PROKAR_LIPOPROTEIN"/>
    <property type="match status" value="1"/>
</dbReference>
<dbReference type="GO" id="GO:0020037">
    <property type="term" value="F:heme binding"/>
    <property type="evidence" value="ECO:0007669"/>
    <property type="project" value="InterPro"/>
</dbReference>
<dbReference type="SUPFAM" id="SSF46626">
    <property type="entry name" value="Cytochrome c"/>
    <property type="match status" value="1"/>
</dbReference>
<keyword evidence="2 4" id="KW-0479">Metal-binding</keyword>
<dbReference type="GO" id="GO:0009055">
    <property type="term" value="F:electron transfer activity"/>
    <property type="evidence" value="ECO:0007669"/>
    <property type="project" value="InterPro"/>
</dbReference>
<dbReference type="Gene3D" id="1.10.760.10">
    <property type="entry name" value="Cytochrome c-like domain"/>
    <property type="match status" value="1"/>
</dbReference>
<evidence type="ECO:0000313" key="7">
    <source>
        <dbReference type="EMBL" id="MBC9811316.1"/>
    </source>
</evidence>
<dbReference type="Pfam" id="PF13442">
    <property type="entry name" value="Cytochrome_CBB3"/>
    <property type="match status" value="1"/>
</dbReference>
<dbReference type="PROSITE" id="PS51007">
    <property type="entry name" value="CYTC"/>
    <property type="match status" value="1"/>
</dbReference>
<evidence type="ECO:0000256" key="1">
    <source>
        <dbReference type="ARBA" id="ARBA00022617"/>
    </source>
</evidence>
<evidence type="ECO:0000256" key="5">
    <source>
        <dbReference type="SAM" id="SignalP"/>
    </source>
</evidence>
<feature type="domain" description="Cytochrome c" evidence="6">
    <location>
        <begin position="134"/>
        <end position="218"/>
    </location>
</feature>
<feature type="chain" id="PRO_5035235454" evidence="5">
    <location>
        <begin position="23"/>
        <end position="243"/>
    </location>
</feature>
<dbReference type="RefSeq" id="WP_163490506.1">
    <property type="nucleotide sequence ID" value="NZ_JACVEL010000001.1"/>
</dbReference>
<protein>
    <submittedName>
        <fullName evidence="7">Cytochrome c</fullName>
    </submittedName>
</protein>
<comment type="caution">
    <text evidence="7">The sequence shown here is derived from an EMBL/GenBank/DDBJ whole genome shotgun (WGS) entry which is preliminary data.</text>
</comment>
<keyword evidence="5" id="KW-0732">Signal</keyword>
<evidence type="ECO:0000256" key="3">
    <source>
        <dbReference type="ARBA" id="ARBA00023004"/>
    </source>
</evidence>